<dbReference type="InterPro" id="IPR016035">
    <property type="entry name" value="Acyl_Trfase/lysoPLipase"/>
</dbReference>
<dbReference type="AlphaFoldDB" id="A0A0F7TZ48"/>
<dbReference type="InterPro" id="IPR014031">
    <property type="entry name" value="Ketoacyl_synth_C"/>
</dbReference>
<dbReference type="Pfam" id="PF16197">
    <property type="entry name" value="KAsynt_C_assoc"/>
    <property type="match status" value="1"/>
</dbReference>
<organism evidence="5 6">
    <name type="scientific">Penicillium brasilianum</name>
    <dbReference type="NCBI Taxonomy" id="104259"/>
    <lineage>
        <taxon>Eukaryota</taxon>
        <taxon>Fungi</taxon>
        <taxon>Dikarya</taxon>
        <taxon>Ascomycota</taxon>
        <taxon>Pezizomycotina</taxon>
        <taxon>Eurotiomycetes</taxon>
        <taxon>Eurotiomycetidae</taxon>
        <taxon>Eurotiales</taxon>
        <taxon>Aspergillaceae</taxon>
        <taxon>Penicillium</taxon>
    </lineage>
</organism>
<proteinExistence type="predicted"/>
<dbReference type="InterPro" id="IPR050091">
    <property type="entry name" value="PKS_NRPS_Biosynth_Enz"/>
</dbReference>
<dbReference type="Pfam" id="PF00698">
    <property type="entry name" value="Acyl_transf_1"/>
    <property type="match status" value="1"/>
</dbReference>
<sequence>MKEIPIILETTGSEIFEEYVTQSNIGDGEPSKGRHDDHPILMEDASMPIAVIGMGFRGPADATDTNRLWQMILEKREAWSPIPKDRWNNKAFYHPDHARHGTINVDGGNFIAEDLSLFDAPFFNMTSDEAASMDPQQRLLLEVTYESLENAGIPLARVTGTQTSCFVGSFCADYTDLLLRDPECVPMYQCTNAGQSRAMMANRVPYFFDLKGSSVTVDTACSGSLVALHLACQSLRTGDASMAIAAGVNLILSHEFMSTMSMMRFLSPDGRCHTFDEKASGYARGEAIACLILKPLASALRDGDTIRAVIRGTGSNHDGRTPGITLPSQAAQEALIRDVYARAGLCPTETEVVEAHGTGTQAGDPVEIGAIATSFELGHDPDRILRIGSIKTNVGHVEGASGVAGVIKAILMLENRVILPSRNFETPNPRIAFEEWNLKVPQVPEPWDTPGPHRVSVNSFGYGGSNAHVIVEDAQGYLSERGLQRWFRAPSQITRKRHLVHEYVECPDSPQQRVFMISAFDEPSCKSEIATLRDYLESNKDLIRDDFLDDLAFTLNEKRTSFMWKTAVIGSSVTDLCHSLSDSLKIRCSAQRPTLAFVFTGQGAQWVGMGKELLHTYPAFSESISRIDKYLAELGAPFYVFGGLIISSS</sequence>
<dbReference type="InterPro" id="IPR014030">
    <property type="entry name" value="Ketoacyl_synth_N"/>
</dbReference>
<dbReference type="Proteomes" id="UP000042958">
    <property type="component" value="Unassembled WGS sequence"/>
</dbReference>
<dbReference type="SUPFAM" id="SSF52151">
    <property type="entry name" value="FabD/lysophospholipase-like"/>
    <property type="match status" value="1"/>
</dbReference>
<protein>
    <recommendedName>
        <fullName evidence="4">Ketosynthase family 3 (KS3) domain-containing protein</fullName>
    </recommendedName>
</protein>
<dbReference type="SMART" id="SM00825">
    <property type="entry name" value="PKS_KS"/>
    <property type="match status" value="1"/>
</dbReference>
<evidence type="ECO:0000313" key="5">
    <source>
        <dbReference type="EMBL" id="CEJ61216.1"/>
    </source>
</evidence>
<dbReference type="GO" id="GO:0044550">
    <property type="term" value="P:secondary metabolite biosynthetic process"/>
    <property type="evidence" value="ECO:0007669"/>
    <property type="project" value="TreeGrafter"/>
</dbReference>
<dbReference type="InterPro" id="IPR014043">
    <property type="entry name" value="Acyl_transferase_dom"/>
</dbReference>
<evidence type="ECO:0000256" key="2">
    <source>
        <dbReference type="ARBA" id="ARBA00022553"/>
    </source>
</evidence>
<name>A0A0F7TZ48_PENBI</name>
<dbReference type="Pfam" id="PF00109">
    <property type="entry name" value="ketoacyl-synt"/>
    <property type="match status" value="1"/>
</dbReference>
<evidence type="ECO:0000259" key="4">
    <source>
        <dbReference type="PROSITE" id="PS52004"/>
    </source>
</evidence>
<feature type="domain" description="Ketosynthase family 3 (KS3)" evidence="4">
    <location>
        <begin position="46"/>
        <end position="473"/>
    </location>
</feature>
<dbReference type="InterPro" id="IPR016039">
    <property type="entry name" value="Thiolase-like"/>
</dbReference>
<dbReference type="CDD" id="cd00833">
    <property type="entry name" value="PKS"/>
    <property type="match status" value="1"/>
</dbReference>
<dbReference type="STRING" id="104259.A0A0F7TZ48"/>
<accession>A0A0F7TZ48</accession>
<dbReference type="PANTHER" id="PTHR43775">
    <property type="entry name" value="FATTY ACID SYNTHASE"/>
    <property type="match status" value="1"/>
</dbReference>
<reference evidence="6" key="1">
    <citation type="journal article" date="2015" name="Genome Announc.">
        <title>Draft genome sequence of the fungus Penicillium brasilianum MG11.</title>
        <authorList>
            <person name="Horn F."/>
            <person name="Linde J."/>
            <person name="Mattern D.J."/>
            <person name="Walther G."/>
            <person name="Guthke R."/>
            <person name="Brakhage A.A."/>
            <person name="Valiante V."/>
        </authorList>
    </citation>
    <scope>NUCLEOTIDE SEQUENCE [LARGE SCALE GENOMIC DNA]</scope>
    <source>
        <strain evidence="6">MG11</strain>
    </source>
</reference>
<keyword evidence="6" id="KW-1185">Reference proteome</keyword>
<dbReference type="PROSITE" id="PS52004">
    <property type="entry name" value="KS3_2"/>
    <property type="match status" value="1"/>
</dbReference>
<evidence type="ECO:0000313" key="6">
    <source>
        <dbReference type="Proteomes" id="UP000042958"/>
    </source>
</evidence>
<keyword evidence="2" id="KW-0597">Phosphoprotein</keyword>
<dbReference type="Pfam" id="PF02801">
    <property type="entry name" value="Ketoacyl-synt_C"/>
    <property type="match status" value="1"/>
</dbReference>
<dbReference type="InterPro" id="IPR032821">
    <property type="entry name" value="PKS_assoc"/>
</dbReference>
<dbReference type="GO" id="GO:0006633">
    <property type="term" value="P:fatty acid biosynthetic process"/>
    <property type="evidence" value="ECO:0007669"/>
    <property type="project" value="TreeGrafter"/>
</dbReference>
<dbReference type="PANTHER" id="PTHR43775:SF29">
    <property type="entry name" value="ASPERFURANONE POLYKETIDE SYNTHASE AFOG-RELATED"/>
    <property type="match status" value="1"/>
</dbReference>
<gene>
    <name evidence="5" type="ORF">PMG11_09753</name>
</gene>
<keyword evidence="1" id="KW-0596">Phosphopantetheine</keyword>
<dbReference type="OrthoDB" id="329835at2759"/>
<dbReference type="GO" id="GO:0004312">
    <property type="term" value="F:fatty acid synthase activity"/>
    <property type="evidence" value="ECO:0007669"/>
    <property type="project" value="TreeGrafter"/>
</dbReference>
<keyword evidence="3" id="KW-0808">Transferase</keyword>
<dbReference type="SUPFAM" id="SSF53901">
    <property type="entry name" value="Thiolase-like"/>
    <property type="match status" value="1"/>
</dbReference>
<dbReference type="EMBL" id="CDHK01000010">
    <property type="protein sequence ID" value="CEJ61216.1"/>
    <property type="molecule type" value="Genomic_DNA"/>
</dbReference>
<evidence type="ECO:0000256" key="3">
    <source>
        <dbReference type="ARBA" id="ARBA00022679"/>
    </source>
</evidence>
<evidence type="ECO:0000256" key="1">
    <source>
        <dbReference type="ARBA" id="ARBA00022450"/>
    </source>
</evidence>
<dbReference type="InterPro" id="IPR001227">
    <property type="entry name" value="Ac_transferase_dom_sf"/>
</dbReference>
<dbReference type="InterPro" id="IPR020841">
    <property type="entry name" value="PKS_Beta-ketoAc_synthase_dom"/>
</dbReference>
<dbReference type="Gene3D" id="3.40.47.10">
    <property type="match status" value="1"/>
</dbReference>
<dbReference type="Gene3D" id="3.40.366.10">
    <property type="entry name" value="Malonyl-Coenzyme A Acyl Carrier Protein, domain 2"/>
    <property type="match status" value="1"/>
</dbReference>